<dbReference type="Proteomes" id="UP000557688">
    <property type="component" value="Unassembled WGS sequence"/>
</dbReference>
<evidence type="ECO:0000256" key="7">
    <source>
        <dbReference type="RuleBase" id="RU362118"/>
    </source>
</evidence>
<accession>A0A839UVM0</accession>
<protein>
    <submittedName>
        <fullName evidence="8">Cystathionine beta-lyase</fullName>
        <ecNumber evidence="8">4.4.1.8</ecNumber>
    </submittedName>
</protein>
<dbReference type="PANTHER" id="PTHR43500:SF1">
    <property type="entry name" value="CYSTATHIONINE BETA-LYASE-RELATED"/>
    <property type="match status" value="1"/>
</dbReference>
<proteinExistence type="inferred from homology"/>
<evidence type="ECO:0000313" key="9">
    <source>
        <dbReference type="EMBL" id="NVN29545.1"/>
    </source>
</evidence>
<comment type="cofactor">
    <cofactor evidence="1 7">
        <name>pyridoxal 5'-phosphate</name>
        <dbReference type="ChEBI" id="CHEBI:597326"/>
    </cofactor>
</comment>
<feature type="modified residue" description="N6-(pyridoxal phosphate)lysine" evidence="6">
    <location>
        <position position="215"/>
    </location>
</feature>
<comment type="catalytic activity">
    <reaction evidence="5">
        <text>L,L-cystathionine + H2O = L-homocysteine + pyruvate + NH4(+)</text>
        <dbReference type="Rhea" id="RHEA:13965"/>
        <dbReference type="ChEBI" id="CHEBI:15361"/>
        <dbReference type="ChEBI" id="CHEBI:15377"/>
        <dbReference type="ChEBI" id="CHEBI:28938"/>
        <dbReference type="ChEBI" id="CHEBI:58161"/>
        <dbReference type="ChEBI" id="CHEBI:58199"/>
    </reaction>
</comment>
<dbReference type="InterPro" id="IPR000277">
    <property type="entry name" value="Cys/Met-Metab_PyrdxlP-dep_enz"/>
</dbReference>
<dbReference type="NCBIfam" id="TIGR01324">
    <property type="entry name" value="cysta_beta_ly_B"/>
    <property type="match status" value="1"/>
</dbReference>
<sequence>MTDPSASRSGWADLNTRLTRVGRPHDGTGFVNAPVERGSTVLYPSMDALREAWGGRYRGQLSYGATGNPTQHLLEEAIAEIEGGTHCQAVVSGLAAVTTPLLAFLGAGGHCLMPDSVYGPTRRFCDTLLRRMGVETTYYPPMTDAAGITALIRPSTQVLFTESPGSHTFEVQDIPALAEAAHAHGVKVLMDNTWGIHVFQPFRHGVDVSIQALTKYPSGHADLILGAITVADDDDWHTLRDCAIQLGQCASADDCWLTLRGLRSMGVRLAQQSRSAFEIACWLAGRPEVARVLHPALPDCPGHEFWRRDFTGASSLFGVEFAPSFTDAGVDAMVGSFGVFSLGESWGGYESLALPSRSPATRTHPTGHVGPLCRFHVGLENPADLIADLEGGLRVLREASA</sequence>
<evidence type="ECO:0000256" key="6">
    <source>
        <dbReference type="PIRSR" id="PIRSR001434-2"/>
    </source>
</evidence>
<dbReference type="FunFam" id="3.40.640.10:FF:000046">
    <property type="entry name" value="Cystathionine gamma-lyase"/>
    <property type="match status" value="1"/>
</dbReference>
<gene>
    <name evidence="9" type="primary">metC</name>
    <name evidence="8" type="ORF">FHR90_000509</name>
    <name evidence="9" type="ORF">HUK83_04245</name>
</gene>
<dbReference type="EMBL" id="JACHXV010000002">
    <property type="protein sequence ID" value="MBB3172695.1"/>
    <property type="molecule type" value="Genomic_DNA"/>
</dbReference>
<reference evidence="8 10" key="2">
    <citation type="submission" date="2020-08" db="EMBL/GenBank/DDBJ databases">
        <title>Genomic Encyclopedia of Type Strains, Phase III (KMG-III): the genomes of soil and plant-associated and newly described type strains.</title>
        <authorList>
            <person name="Whitman W."/>
        </authorList>
    </citation>
    <scope>NUCLEOTIDE SEQUENCE [LARGE SCALE GENOMIC DNA]</scope>
    <source>
        <strain evidence="8 10">CECT 8088</strain>
    </source>
</reference>
<dbReference type="GO" id="GO:0047804">
    <property type="term" value="F:cysteine-S-conjugate beta-lyase activity"/>
    <property type="evidence" value="ECO:0007669"/>
    <property type="project" value="InterPro"/>
</dbReference>
<dbReference type="Proteomes" id="UP000565205">
    <property type="component" value="Unassembled WGS sequence"/>
</dbReference>
<evidence type="ECO:0000256" key="2">
    <source>
        <dbReference type="ARBA" id="ARBA00009077"/>
    </source>
</evidence>
<dbReference type="PANTHER" id="PTHR43500">
    <property type="entry name" value="CYSTATHIONINE BETA-LYASE-RELATED"/>
    <property type="match status" value="1"/>
</dbReference>
<dbReference type="Gene3D" id="3.90.1150.10">
    <property type="entry name" value="Aspartate Aminotransferase, domain 1"/>
    <property type="match status" value="1"/>
</dbReference>
<keyword evidence="4 8" id="KW-0456">Lyase</keyword>
<dbReference type="AlphaFoldDB" id="A0A839UVM0"/>
<dbReference type="Pfam" id="PF01053">
    <property type="entry name" value="Cys_Met_Meta_PP"/>
    <property type="match status" value="1"/>
</dbReference>
<dbReference type="EC" id="4.4.1.8" evidence="8"/>
<comment type="similarity">
    <text evidence="2 7">Belongs to the trans-sulfuration enzymes family.</text>
</comment>
<dbReference type="RefSeq" id="WP_176622321.1">
    <property type="nucleotide sequence ID" value="NZ_JABXXQ010000046.1"/>
</dbReference>
<dbReference type="GO" id="GO:0019450">
    <property type="term" value="P:L-cysteine catabolic process to pyruvate"/>
    <property type="evidence" value="ECO:0007669"/>
    <property type="project" value="TreeGrafter"/>
</dbReference>
<evidence type="ECO:0000256" key="4">
    <source>
        <dbReference type="ARBA" id="ARBA00023239"/>
    </source>
</evidence>
<keyword evidence="10" id="KW-1185">Reference proteome</keyword>
<reference evidence="9 11" key="1">
    <citation type="submission" date="2020-06" db="EMBL/GenBank/DDBJ databases">
        <title>Description of novel acetic acid bacteria.</title>
        <authorList>
            <person name="Sombolestani A."/>
        </authorList>
    </citation>
    <scope>NUCLEOTIDE SEQUENCE [LARGE SCALE GENOMIC DNA]</scope>
    <source>
        <strain evidence="9 11">LMG 26838</strain>
    </source>
</reference>
<comment type="caution">
    <text evidence="8">The sequence shown here is derived from an EMBL/GenBank/DDBJ whole genome shotgun (WGS) entry which is preliminary data.</text>
</comment>
<evidence type="ECO:0000256" key="1">
    <source>
        <dbReference type="ARBA" id="ARBA00001933"/>
    </source>
</evidence>
<name>A0A839UVM0_9PROT</name>
<dbReference type="EMBL" id="JABXXQ010000046">
    <property type="protein sequence ID" value="NVN29545.1"/>
    <property type="molecule type" value="Genomic_DNA"/>
</dbReference>
<organism evidence="8 10">
    <name type="scientific">Endobacter medicaginis</name>
    <dbReference type="NCBI Taxonomy" id="1181271"/>
    <lineage>
        <taxon>Bacteria</taxon>
        <taxon>Pseudomonadati</taxon>
        <taxon>Pseudomonadota</taxon>
        <taxon>Alphaproteobacteria</taxon>
        <taxon>Acetobacterales</taxon>
        <taxon>Acetobacteraceae</taxon>
        <taxon>Endobacter</taxon>
    </lineage>
</organism>
<evidence type="ECO:0000313" key="10">
    <source>
        <dbReference type="Proteomes" id="UP000557688"/>
    </source>
</evidence>
<dbReference type="InterPro" id="IPR006233">
    <property type="entry name" value="Cys_b_lyase_bac"/>
</dbReference>
<dbReference type="PIRSF" id="PIRSF001434">
    <property type="entry name" value="CGS"/>
    <property type="match status" value="1"/>
</dbReference>
<evidence type="ECO:0000313" key="11">
    <source>
        <dbReference type="Proteomes" id="UP000565205"/>
    </source>
</evidence>
<dbReference type="InterPro" id="IPR015422">
    <property type="entry name" value="PyrdxlP-dep_Trfase_small"/>
</dbReference>
<evidence type="ECO:0000256" key="5">
    <source>
        <dbReference type="ARBA" id="ARBA00047517"/>
    </source>
</evidence>
<dbReference type="InterPro" id="IPR015424">
    <property type="entry name" value="PyrdxlP-dep_Trfase"/>
</dbReference>
<dbReference type="GO" id="GO:0030170">
    <property type="term" value="F:pyridoxal phosphate binding"/>
    <property type="evidence" value="ECO:0007669"/>
    <property type="project" value="InterPro"/>
</dbReference>
<evidence type="ECO:0000313" key="8">
    <source>
        <dbReference type="EMBL" id="MBB3172695.1"/>
    </source>
</evidence>
<dbReference type="InterPro" id="IPR015421">
    <property type="entry name" value="PyrdxlP-dep_Trfase_major"/>
</dbReference>
<keyword evidence="3 6" id="KW-0663">Pyridoxal phosphate</keyword>
<dbReference type="GO" id="GO:0019346">
    <property type="term" value="P:transsulfuration"/>
    <property type="evidence" value="ECO:0007669"/>
    <property type="project" value="InterPro"/>
</dbReference>
<dbReference type="Gene3D" id="3.40.640.10">
    <property type="entry name" value="Type I PLP-dependent aspartate aminotransferase-like (Major domain)"/>
    <property type="match status" value="1"/>
</dbReference>
<dbReference type="SUPFAM" id="SSF53383">
    <property type="entry name" value="PLP-dependent transferases"/>
    <property type="match status" value="1"/>
</dbReference>
<evidence type="ECO:0000256" key="3">
    <source>
        <dbReference type="ARBA" id="ARBA00022898"/>
    </source>
</evidence>